<organism evidence="3 4">
    <name type="scientific">Brochothrix thermosphacta</name>
    <name type="common">Microbacterium thermosphactum</name>
    <dbReference type="NCBI Taxonomy" id="2756"/>
    <lineage>
        <taxon>Bacteria</taxon>
        <taxon>Bacillati</taxon>
        <taxon>Bacillota</taxon>
        <taxon>Bacilli</taxon>
        <taxon>Bacillales</taxon>
        <taxon>Listeriaceae</taxon>
        <taxon>Brochothrix</taxon>
    </lineage>
</organism>
<dbReference type="InterPro" id="IPR007737">
    <property type="entry name" value="Mga_HTH"/>
</dbReference>
<dbReference type="Gene3D" id="1.10.10.10">
    <property type="entry name" value="Winged helix-like DNA-binding domain superfamily/Winged helix DNA-binding domain"/>
    <property type="match status" value="1"/>
</dbReference>
<evidence type="ECO:0000259" key="1">
    <source>
        <dbReference type="Pfam" id="PF05043"/>
    </source>
</evidence>
<feature type="domain" description="M protein trans-acting positive regulator (MGA) HTH" evidence="2">
    <location>
        <begin position="13"/>
        <end position="60"/>
    </location>
</feature>
<dbReference type="InterPro" id="IPR036388">
    <property type="entry name" value="WH-like_DNA-bd_sf"/>
</dbReference>
<dbReference type="Proteomes" id="UP000243591">
    <property type="component" value="Chromosome"/>
</dbReference>
<reference evidence="3 4" key="1">
    <citation type="submission" date="2017-09" db="EMBL/GenBank/DDBJ databases">
        <title>Complete Genome Sequences of Two Strains of the Meat Spoilage Bacterium Brochothrix thermosphacta Isolated from Ground Chicken.</title>
        <authorList>
            <person name="Paoli G.C."/>
            <person name="Wijey C."/>
            <person name="Chen C.-Y."/>
            <person name="Nguyen L."/>
            <person name="Yan X."/>
            <person name="Irwin P.L."/>
        </authorList>
    </citation>
    <scope>NUCLEOTIDE SEQUENCE [LARGE SCALE GENOMIC DNA]</scope>
    <source>
        <strain evidence="3 4">BI</strain>
    </source>
</reference>
<dbReference type="EMBL" id="CP023483">
    <property type="protein sequence ID" value="ATF25657.1"/>
    <property type="molecule type" value="Genomic_DNA"/>
</dbReference>
<proteinExistence type="predicted"/>
<name>A0A291BWP4_BROTH</name>
<keyword evidence="4" id="KW-1185">Reference proteome</keyword>
<feature type="domain" description="Mga helix-turn-helix" evidence="1">
    <location>
        <begin position="84"/>
        <end position="161"/>
    </location>
</feature>
<gene>
    <name evidence="3" type="ORF">CNY62_04200</name>
</gene>
<dbReference type="STRING" id="2756.BFR44_07620"/>
<sequence length="484" mass="57993">MIRRLIKMLSLLENDISRKLTILDNLYKSNRHISIAEMIELLNCTRKTLNKDIASINAAYDVVEYHREKGFFFNKTKGVNFYFFYCTYLRESLHVEVLRLILIEELSIVKISRRLFMSESKTRRLIDVWNQYFNERNFDFLIKTSADCTMILGNETQIRWFNHTMLFELEYIDIYEFKLQESREYGAYKSVLKNDFFDSNTSEHEKIKSFFYVKAALYRTNKGHVDNNEEVYLSFGTNMTNNTLIQFENIMAIETGVYFTDDVRNQILPKYYFPTLCEEIDSGTSEIMKIINDVFDYILTTEESENRYRAEKKVTLKMNHLHKYGPEVTYFLLDFVALNYKTQQEYYFYFYEELNKIVAKHNFLFESEKQKQLFYKELVLLLNVELSLPKYVLKRPRVTIYLFASHSTIQSTIKIIKSYFGDRIELRVADCINDKLHESDLIISNYFFLGNLEAKKVHFQETIDLKWLYLLDSKLKKIYKKLNS</sequence>
<accession>A0A291BWP4</accession>
<dbReference type="InterPro" id="IPR013199">
    <property type="entry name" value="HTH_Mga_DNA-bd_dom"/>
</dbReference>
<evidence type="ECO:0000259" key="2">
    <source>
        <dbReference type="Pfam" id="PF08280"/>
    </source>
</evidence>
<dbReference type="Pfam" id="PF05043">
    <property type="entry name" value="Mga"/>
    <property type="match status" value="1"/>
</dbReference>
<evidence type="ECO:0000313" key="3">
    <source>
        <dbReference type="EMBL" id="ATF25657.1"/>
    </source>
</evidence>
<evidence type="ECO:0000313" key="4">
    <source>
        <dbReference type="Proteomes" id="UP000243591"/>
    </source>
</evidence>
<protein>
    <submittedName>
        <fullName evidence="3">Uncharacterized protein</fullName>
    </submittedName>
</protein>
<dbReference type="AlphaFoldDB" id="A0A291BWP4"/>
<dbReference type="KEGG" id="bths:CNY62_04200"/>
<dbReference type="Pfam" id="PF08280">
    <property type="entry name" value="HTH_Mga"/>
    <property type="match status" value="1"/>
</dbReference>